<comment type="caution">
    <text evidence="1">The sequence shown here is derived from an EMBL/GenBank/DDBJ whole genome shotgun (WGS) entry which is preliminary data.</text>
</comment>
<accession>A0A7W8ES02</accession>
<dbReference type="RefSeq" id="WP_150509142.1">
    <property type="nucleotide sequence ID" value="NZ_BMSQ01000003.1"/>
</dbReference>
<proteinExistence type="predicted"/>
<protein>
    <submittedName>
        <fullName evidence="1">Uncharacterized protein</fullName>
    </submittedName>
</protein>
<gene>
    <name evidence="1" type="ORF">FHS40_000197</name>
</gene>
<dbReference type="InterPro" id="IPR020568">
    <property type="entry name" value="Ribosomal_Su5_D2-typ_SF"/>
</dbReference>
<name>A0A7W8ES02_STRST</name>
<dbReference type="EMBL" id="JACHJD010000001">
    <property type="protein sequence ID" value="MBB5101144.1"/>
    <property type="molecule type" value="Genomic_DNA"/>
</dbReference>
<dbReference type="Proteomes" id="UP000549009">
    <property type="component" value="Unassembled WGS sequence"/>
</dbReference>
<sequence>MRVLHQKQNCAPHFAEIEVDFEPAAEGFVFEVARGLTVAYEPAEDLPRFFAAAAAGIEEQLGLPEHGVVTATRAVLRRARADPFGSHELAFKIAGYLAARKALERTGVPRP</sequence>
<dbReference type="Gene3D" id="3.30.230.10">
    <property type="match status" value="1"/>
</dbReference>
<dbReference type="OrthoDB" id="4238268at2"/>
<dbReference type="InterPro" id="IPR014721">
    <property type="entry name" value="Ribsml_uS5_D2-typ_fold_subgr"/>
</dbReference>
<dbReference type="SUPFAM" id="SSF54211">
    <property type="entry name" value="Ribosomal protein S5 domain 2-like"/>
    <property type="match status" value="1"/>
</dbReference>
<keyword evidence="2" id="KW-1185">Reference proteome</keyword>
<evidence type="ECO:0000313" key="1">
    <source>
        <dbReference type="EMBL" id="MBB5101144.1"/>
    </source>
</evidence>
<reference evidence="1 2" key="1">
    <citation type="submission" date="2020-08" db="EMBL/GenBank/DDBJ databases">
        <title>Genomic Encyclopedia of Type Strains, Phase III (KMG-III): the genomes of soil and plant-associated and newly described type strains.</title>
        <authorList>
            <person name="Whitman W."/>
        </authorList>
    </citation>
    <scope>NUCLEOTIDE SEQUENCE [LARGE SCALE GENOMIC DNA]</scope>
    <source>
        <strain evidence="1 2">CECT 3146</strain>
    </source>
</reference>
<dbReference type="AlphaFoldDB" id="A0A7W8ES02"/>
<evidence type="ECO:0000313" key="2">
    <source>
        <dbReference type="Proteomes" id="UP000549009"/>
    </source>
</evidence>
<organism evidence="1 2">
    <name type="scientific">Streptomyces spectabilis</name>
    <dbReference type="NCBI Taxonomy" id="68270"/>
    <lineage>
        <taxon>Bacteria</taxon>
        <taxon>Bacillati</taxon>
        <taxon>Actinomycetota</taxon>
        <taxon>Actinomycetes</taxon>
        <taxon>Kitasatosporales</taxon>
        <taxon>Streptomycetaceae</taxon>
        <taxon>Streptomyces</taxon>
    </lineage>
</organism>